<organism evidence="2 3">
    <name type="scientific">Phenylobacterium ferrooxidans</name>
    <dbReference type="NCBI Taxonomy" id="2982689"/>
    <lineage>
        <taxon>Bacteria</taxon>
        <taxon>Pseudomonadati</taxon>
        <taxon>Pseudomonadota</taxon>
        <taxon>Alphaproteobacteria</taxon>
        <taxon>Caulobacterales</taxon>
        <taxon>Caulobacteraceae</taxon>
        <taxon>Phenylobacterium</taxon>
    </lineage>
</organism>
<comment type="caution">
    <text evidence="2">The sequence shown here is derived from an EMBL/GenBank/DDBJ whole genome shotgun (WGS) entry which is preliminary data.</text>
</comment>
<gene>
    <name evidence="2" type="ORF">OCL97_19575</name>
</gene>
<name>A0ABW6CZ31_9CAUL</name>
<keyword evidence="3" id="KW-1185">Reference proteome</keyword>
<feature type="region of interest" description="Disordered" evidence="1">
    <location>
        <begin position="1"/>
        <end position="25"/>
    </location>
</feature>
<evidence type="ECO:0000256" key="1">
    <source>
        <dbReference type="SAM" id="MobiDB-lite"/>
    </source>
</evidence>
<reference evidence="2 3" key="1">
    <citation type="submission" date="2022-09" db="EMBL/GenBank/DDBJ databases">
        <title>New species of Phenylobacterium.</title>
        <authorList>
            <person name="Mieszkin S."/>
        </authorList>
    </citation>
    <scope>NUCLEOTIDE SEQUENCE [LARGE SCALE GENOMIC DNA]</scope>
    <source>
        <strain evidence="2 3">HK31-G</strain>
    </source>
</reference>
<evidence type="ECO:0000313" key="2">
    <source>
        <dbReference type="EMBL" id="MFD3266158.1"/>
    </source>
</evidence>
<protein>
    <submittedName>
        <fullName evidence="2">Uncharacterized protein</fullName>
    </submittedName>
</protein>
<accession>A0ABW6CZ31</accession>
<dbReference type="RefSeq" id="WP_377371445.1">
    <property type="nucleotide sequence ID" value="NZ_JAOTJD010000048.1"/>
</dbReference>
<evidence type="ECO:0000313" key="3">
    <source>
        <dbReference type="Proteomes" id="UP001598130"/>
    </source>
</evidence>
<dbReference type="Proteomes" id="UP001598130">
    <property type="component" value="Unassembled WGS sequence"/>
</dbReference>
<dbReference type="EMBL" id="JAOTJD010000048">
    <property type="protein sequence ID" value="MFD3266158.1"/>
    <property type="molecule type" value="Genomic_DNA"/>
</dbReference>
<proteinExistence type="predicted"/>
<sequence length="46" mass="4669">MAKSRNETTSARAASAAGKVLRDPRASAAAKTAAASALAQVRDKIK</sequence>